<keyword evidence="5" id="KW-0804">Transcription</keyword>
<dbReference type="InterPro" id="IPR029016">
    <property type="entry name" value="GAF-like_dom_sf"/>
</dbReference>
<proteinExistence type="predicted"/>
<keyword evidence="2" id="KW-0067">ATP-binding</keyword>
<dbReference type="PRINTS" id="PR01590">
    <property type="entry name" value="HTHFIS"/>
</dbReference>
<gene>
    <name evidence="7" type="ORF">XE03_1496</name>
</gene>
<dbReference type="Gene3D" id="3.30.450.40">
    <property type="match status" value="1"/>
</dbReference>
<dbReference type="InterPro" id="IPR025944">
    <property type="entry name" value="Sigma_54_int_dom_CS"/>
</dbReference>
<dbReference type="SMART" id="SM00065">
    <property type="entry name" value="GAF"/>
    <property type="match status" value="1"/>
</dbReference>
<evidence type="ECO:0000256" key="5">
    <source>
        <dbReference type="ARBA" id="ARBA00023163"/>
    </source>
</evidence>
<dbReference type="InterPro" id="IPR009057">
    <property type="entry name" value="Homeodomain-like_sf"/>
</dbReference>
<comment type="caution">
    <text evidence="7">The sequence shown here is derived from an EMBL/GenBank/DDBJ whole genome shotgun (WGS) entry which is preliminary data.</text>
</comment>
<dbReference type="GO" id="GO:0043565">
    <property type="term" value="F:sequence-specific DNA binding"/>
    <property type="evidence" value="ECO:0007669"/>
    <property type="project" value="InterPro"/>
</dbReference>
<dbReference type="Pfam" id="PF00158">
    <property type="entry name" value="Sigma54_activat"/>
    <property type="match status" value="1"/>
</dbReference>
<evidence type="ECO:0000256" key="1">
    <source>
        <dbReference type="ARBA" id="ARBA00022741"/>
    </source>
</evidence>
<evidence type="ECO:0000256" key="4">
    <source>
        <dbReference type="ARBA" id="ARBA00023125"/>
    </source>
</evidence>
<dbReference type="InterPro" id="IPR002078">
    <property type="entry name" value="Sigma_54_int"/>
</dbReference>
<sequence>MAKSLPENVKVLKSLYEASEVINSIRDYNELLEKIMDITLNVLEAERGFLMILEDKKGEMKVEVARNFHKENIINSKEISMTSVYKALQDGEIVLTSDAKTDPRFSQSQSIALYNLRSILVVPLKRLNRVIGVIYIDTQTSKKIFSEEEVEFMNAFANLAVLSIENAKLTNSLAIENLTLKKEISSLYNFEDIIGTSKKMRDVLRLLEKVINSDVPVLLEGESGTGKGLIARAIHFNSPRKDKKFITQYCGALPETLLESELFGYVKGAFTGALTDKMGLFEAADGGTFFLDEVGDLSVSTQTKLLRVLQEHKIRRLGDTEDRNVDVRIISATNKILEDEVKKGTFREDLFYRLKVVKIVIPPLRERKEDIPILVKYLIHKLNGKNKNIEGVSNEAMAALLKYDWPGNIRELENVIQHAIVMAQNDIITIDDIPEEILNKRMIRREFYSKRLKDVEREHILNVLADNDYSRKKTAEILGISLRTLHYKLKEYNIERKNEKSEEEK</sequence>
<dbReference type="InterPro" id="IPR025662">
    <property type="entry name" value="Sigma_54_int_dom_ATP-bd_1"/>
</dbReference>
<evidence type="ECO:0000256" key="2">
    <source>
        <dbReference type="ARBA" id="ARBA00022840"/>
    </source>
</evidence>
<evidence type="ECO:0000259" key="6">
    <source>
        <dbReference type="PROSITE" id="PS50045"/>
    </source>
</evidence>
<dbReference type="Proteomes" id="UP000053467">
    <property type="component" value="Unassembled WGS sequence"/>
</dbReference>
<dbReference type="SUPFAM" id="SSF52540">
    <property type="entry name" value="P-loop containing nucleoside triphosphate hydrolases"/>
    <property type="match status" value="1"/>
</dbReference>
<keyword evidence="4" id="KW-0238">DNA-binding</keyword>
<dbReference type="EMBL" id="LGGX01000019">
    <property type="protein sequence ID" value="KUK86421.1"/>
    <property type="molecule type" value="Genomic_DNA"/>
</dbReference>
<feature type="domain" description="Sigma-54 factor interaction" evidence="6">
    <location>
        <begin position="193"/>
        <end position="421"/>
    </location>
</feature>
<evidence type="ECO:0000313" key="7">
    <source>
        <dbReference type="EMBL" id="KUK86421.1"/>
    </source>
</evidence>
<keyword evidence="3" id="KW-0805">Transcription regulation</keyword>
<dbReference type="InterPro" id="IPR058031">
    <property type="entry name" value="AAA_lid_NorR"/>
</dbReference>
<accession>A0A101HZU1</accession>
<dbReference type="PROSITE" id="PS00688">
    <property type="entry name" value="SIGMA54_INTERACT_3"/>
    <property type="match status" value="1"/>
</dbReference>
<dbReference type="AlphaFoldDB" id="A0A101HZU1"/>
<dbReference type="Pfam" id="PF25601">
    <property type="entry name" value="AAA_lid_14"/>
    <property type="match status" value="1"/>
</dbReference>
<dbReference type="CDD" id="cd00009">
    <property type="entry name" value="AAA"/>
    <property type="match status" value="1"/>
</dbReference>
<name>A0A101HZU1_UNCT6</name>
<dbReference type="GO" id="GO:0006355">
    <property type="term" value="P:regulation of DNA-templated transcription"/>
    <property type="evidence" value="ECO:0007669"/>
    <property type="project" value="InterPro"/>
</dbReference>
<dbReference type="Gene3D" id="3.40.50.300">
    <property type="entry name" value="P-loop containing nucleotide triphosphate hydrolases"/>
    <property type="match status" value="1"/>
</dbReference>
<protein>
    <submittedName>
        <fullName evidence="7">Transcriptional regulator, NifA subfamily, Fis Family</fullName>
    </submittedName>
</protein>
<organism evidence="7 8">
    <name type="scientific">candidate division TA06 bacterium 34_109</name>
    <dbReference type="NCBI Taxonomy" id="1635277"/>
    <lineage>
        <taxon>Bacteria</taxon>
        <taxon>Bacteria division TA06</taxon>
    </lineage>
</organism>
<dbReference type="FunFam" id="3.40.50.300:FF:000006">
    <property type="entry name" value="DNA-binding transcriptional regulator NtrC"/>
    <property type="match status" value="1"/>
</dbReference>
<dbReference type="Pfam" id="PF02954">
    <property type="entry name" value="HTH_8"/>
    <property type="match status" value="1"/>
</dbReference>
<dbReference type="Pfam" id="PF01590">
    <property type="entry name" value="GAF"/>
    <property type="match status" value="1"/>
</dbReference>
<keyword evidence="1" id="KW-0547">Nucleotide-binding</keyword>
<dbReference type="SUPFAM" id="SSF46689">
    <property type="entry name" value="Homeodomain-like"/>
    <property type="match status" value="1"/>
</dbReference>
<dbReference type="Gene3D" id="1.10.10.60">
    <property type="entry name" value="Homeodomain-like"/>
    <property type="match status" value="1"/>
</dbReference>
<dbReference type="PROSITE" id="PS00676">
    <property type="entry name" value="SIGMA54_INTERACT_2"/>
    <property type="match status" value="1"/>
</dbReference>
<dbReference type="PROSITE" id="PS50045">
    <property type="entry name" value="SIGMA54_INTERACT_4"/>
    <property type="match status" value="1"/>
</dbReference>
<dbReference type="InterPro" id="IPR003018">
    <property type="entry name" value="GAF"/>
</dbReference>
<dbReference type="InterPro" id="IPR002197">
    <property type="entry name" value="HTH_Fis"/>
</dbReference>
<reference evidence="8" key="1">
    <citation type="journal article" date="2015" name="MBio">
        <title>Genome-Resolved Metagenomic Analysis Reveals Roles for Candidate Phyla and Other Microbial Community Members in Biogeochemical Transformations in Oil Reservoirs.</title>
        <authorList>
            <person name="Hu P."/>
            <person name="Tom L."/>
            <person name="Singh A."/>
            <person name="Thomas B.C."/>
            <person name="Baker B.J."/>
            <person name="Piceno Y.M."/>
            <person name="Andersen G.L."/>
            <person name="Banfield J.F."/>
        </authorList>
    </citation>
    <scope>NUCLEOTIDE SEQUENCE [LARGE SCALE GENOMIC DNA]</scope>
</reference>
<dbReference type="GO" id="GO:0005524">
    <property type="term" value="F:ATP binding"/>
    <property type="evidence" value="ECO:0007669"/>
    <property type="project" value="UniProtKB-KW"/>
</dbReference>
<evidence type="ECO:0000313" key="8">
    <source>
        <dbReference type="Proteomes" id="UP000053467"/>
    </source>
</evidence>
<dbReference type="Gene3D" id="1.10.8.60">
    <property type="match status" value="1"/>
</dbReference>
<dbReference type="SUPFAM" id="SSF55781">
    <property type="entry name" value="GAF domain-like"/>
    <property type="match status" value="1"/>
</dbReference>
<dbReference type="PANTHER" id="PTHR32071">
    <property type="entry name" value="TRANSCRIPTIONAL REGULATORY PROTEIN"/>
    <property type="match status" value="1"/>
</dbReference>
<dbReference type="InterPro" id="IPR027417">
    <property type="entry name" value="P-loop_NTPase"/>
</dbReference>
<dbReference type="InterPro" id="IPR025943">
    <property type="entry name" value="Sigma_54_int_dom_ATP-bd_2"/>
</dbReference>
<dbReference type="PROSITE" id="PS00675">
    <property type="entry name" value="SIGMA54_INTERACT_1"/>
    <property type="match status" value="1"/>
</dbReference>
<evidence type="ECO:0000256" key="3">
    <source>
        <dbReference type="ARBA" id="ARBA00023015"/>
    </source>
</evidence>